<dbReference type="Proteomes" id="UP000030651">
    <property type="component" value="Unassembled WGS sequence"/>
</dbReference>
<dbReference type="GeneID" id="19265102"/>
<dbReference type="KEGG" id="pfy:PFICI_00089"/>
<keyword evidence="3" id="KW-0732">Signal</keyword>
<feature type="domain" description="Carboxylesterase type B" evidence="4">
    <location>
        <begin position="33"/>
        <end position="508"/>
    </location>
</feature>
<dbReference type="OrthoDB" id="408631at2759"/>
<evidence type="ECO:0000313" key="6">
    <source>
        <dbReference type="Proteomes" id="UP000030651"/>
    </source>
</evidence>
<dbReference type="HOGENOM" id="CLU_006586_10_5_1"/>
<reference evidence="6" key="1">
    <citation type="journal article" date="2015" name="BMC Genomics">
        <title>Genomic and transcriptomic analysis of the endophytic fungus Pestalotiopsis fici reveals its lifestyle and high potential for synthesis of natural products.</title>
        <authorList>
            <person name="Wang X."/>
            <person name="Zhang X."/>
            <person name="Liu L."/>
            <person name="Xiang M."/>
            <person name="Wang W."/>
            <person name="Sun X."/>
            <person name="Che Y."/>
            <person name="Guo L."/>
            <person name="Liu G."/>
            <person name="Guo L."/>
            <person name="Wang C."/>
            <person name="Yin W.B."/>
            <person name="Stadler M."/>
            <person name="Zhang X."/>
            <person name="Liu X."/>
        </authorList>
    </citation>
    <scope>NUCLEOTIDE SEQUENCE [LARGE SCALE GENOMIC DNA]</scope>
    <source>
        <strain evidence="6">W106-1 / CGMCC3.15140</strain>
    </source>
</reference>
<evidence type="ECO:0000313" key="5">
    <source>
        <dbReference type="EMBL" id="ETS86261.1"/>
    </source>
</evidence>
<dbReference type="Gene3D" id="3.40.50.1820">
    <property type="entry name" value="alpha/beta hydrolase"/>
    <property type="match status" value="1"/>
</dbReference>
<keyword evidence="2 3" id="KW-0378">Hydrolase</keyword>
<feature type="signal peptide" evidence="3">
    <location>
        <begin position="1"/>
        <end position="17"/>
    </location>
</feature>
<dbReference type="InterPro" id="IPR029058">
    <property type="entry name" value="AB_hydrolase_fold"/>
</dbReference>
<dbReference type="InterPro" id="IPR002018">
    <property type="entry name" value="CarbesteraseB"/>
</dbReference>
<feature type="chain" id="PRO_5005150218" description="Carboxylic ester hydrolase" evidence="3">
    <location>
        <begin position="18"/>
        <end position="573"/>
    </location>
</feature>
<dbReference type="InterPro" id="IPR050309">
    <property type="entry name" value="Type-B_Carboxylest/Lipase"/>
</dbReference>
<dbReference type="ESTHER" id="9pezi-w3xly7">
    <property type="family name" value="Fungal_carboxylesterase_lipase"/>
</dbReference>
<keyword evidence="6" id="KW-1185">Reference proteome</keyword>
<dbReference type="AlphaFoldDB" id="W3XLY7"/>
<dbReference type="InterPro" id="IPR019826">
    <property type="entry name" value="Carboxylesterase_B_AS"/>
</dbReference>
<dbReference type="EC" id="3.1.1.-" evidence="3"/>
<evidence type="ECO:0000259" key="4">
    <source>
        <dbReference type="Pfam" id="PF00135"/>
    </source>
</evidence>
<evidence type="ECO:0000256" key="1">
    <source>
        <dbReference type="ARBA" id="ARBA00005964"/>
    </source>
</evidence>
<dbReference type="eggNOG" id="KOG1516">
    <property type="taxonomic scope" value="Eukaryota"/>
</dbReference>
<dbReference type="OMA" id="YGTWAFL"/>
<sequence>MQLQTWLALGLATLAHAEYPSLTVDLGYAKYVGIHNETTGLNTWKGMRYAAPPIGDLSFRAPIEPEKTNLTISADSYGTACVQAYTVSQRLGNSPEETDQDCLFLNVYAPEEANNLPVFFYVHGGGYLLGDGNPDLSLLLNSHDGEFMAVSFNYRVGAYGFLSSEDVKQNGDLNAGILDQRLALEWVQKYVHLFGGDCSNVTIYGDSAGGGSVMLHAMAYGGADGDRLFQKVIAASPYLPKQYKYNDDYPTFLYDQFAQFSGCGDAKDKMACLRTQDMEVLREANDNVTAAAVNGTFGFAPVTDGNLIPGPPSVQLVEKKAVNGQFMLTNHNADEAPGFVPANITTEADLVDFIRIRFQWFDDEDISALLETYPLTSCSRNASNPRFATAGDSGPTAVEVSPYAVGNQQRAYAIFSEANFACPSYWLATAYTDNYAKTSYLHTYANQLALHSFDAMVYFNKPSPSQGPAFVRALRAIWGAFITTGSPNIPSAVANNSGSDVLSHWPVWGHDRMVVYNQTGGVLSSDASPRGNISDYHDPGLRNDFREVNARTWEGGRGNRCDFWKRMAPKVPM</sequence>
<dbReference type="InParanoid" id="W3XLY7"/>
<dbReference type="GO" id="GO:0016787">
    <property type="term" value="F:hydrolase activity"/>
    <property type="evidence" value="ECO:0007669"/>
    <property type="project" value="UniProtKB-KW"/>
</dbReference>
<organism evidence="5 6">
    <name type="scientific">Pestalotiopsis fici (strain W106-1 / CGMCC3.15140)</name>
    <dbReference type="NCBI Taxonomy" id="1229662"/>
    <lineage>
        <taxon>Eukaryota</taxon>
        <taxon>Fungi</taxon>
        <taxon>Dikarya</taxon>
        <taxon>Ascomycota</taxon>
        <taxon>Pezizomycotina</taxon>
        <taxon>Sordariomycetes</taxon>
        <taxon>Xylariomycetidae</taxon>
        <taxon>Amphisphaeriales</taxon>
        <taxon>Sporocadaceae</taxon>
        <taxon>Pestalotiopsis</taxon>
    </lineage>
</organism>
<dbReference type="PROSITE" id="PS00122">
    <property type="entry name" value="CARBOXYLESTERASE_B_1"/>
    <property type="match status" value="1"/>
</dbReference>
<accession>W3XLY7</accession>
<protein>
    <recommendedName>
        <fullName evidence="3">Carboxylic ester hydrolase</fullName>
        <ecNumber evidence="3">3.1.1.-</ecNumber>
    </recommendedName>
</protein>
<dbReference type="RefSeq" id="XP_007826861.1">
    <property type="nucleotide sequence ID" value="XM_007828670.1"/>
</dbReference>
<proteinExistence type="inferred from homology"/>
<evidence type="ECO:0000256" key="2">
    <source>
        <dbReference type="ARBA" id="ARBA00022801"/>
    </source>
</evidence>
<gene>
    <name evidence="5" type="ORF">PFICI_00089</name>
</gene>
<dbReference type="PANTHER" id="PTHR11559">
    <property type="entry name" value="CARBOXYLESTERASE"/>
    <property type="match status" value="1"/>
</dbReference>
<dbReference type="SUPFAM" id="SSF53474">
    <property type="entry name" value="alpha/beta-Hydrolases"/>
    <property type="match status" value="1"/>
</dbReference>
<name>W3XLY7_PESFW</name>
<dbReference type="EMBL" id="KI912109">
    <property type="protein sequence ID" value="ETS86261.1"/>
    <property type="molecule type" value="Genomic_DNA"/>
</dbReference>
<dbReference type="Pfam" id="PF00135">
    <property type="entry name" value="COesterase"/>
    <property type="match status" value="1"/>
</dbReference>
<evidence type="ECO:0000256" key="3">
    <source>
        <dbReference type="RuleBase" id="RU361235"/>
    </source>
</evidence>
<comment type="similarity">
    <text evidence="1 3">Belongs to the type-B carboxylesterase/lipase family.</text>
</comment>